<proteinExistence type="predicted"/>
<dbReference type="InterPro" id="IPR011006">
    <property type="entry name" value="CheY-like_superfamily"/>
</dbReference>
<dbReference type="Gene3D" id="3.40.50.2300">
    <property type="match status" value="1"/>
</dbReference>
<dbReference type="Pfam" id="PF00072">
    <property type="entry name" value="Response_reg"/>
    <property type="match status" value="1"/>
</dbReference>
<dbReference type="PROSITE" id="PS50110">
    <property type="entry name" value="RESPONSE_REGULATORY"/>
    <property type="match status" value="1"/>
</dbReference>
<gene>
    <name evidence="4" type="ORF">OL497_13840</name>
</gene>
<dbReference type="SMART" id="SM00448">
    <property type="entry name" value="REC"/>
    <property type="match status" value="1"/>
</dbReference>
<dbReference type="PANTHER" id="PTHR45526">
    <property type="entry name" value="TRANSCRIPTIONAL REGULATORY PROTEIN DPIA"/>
    <property type="match status" value="1"/>
</dbReference>
<dbReference type="Pfam" id="PF04397">
    <property type="entry name" value="LytTR"/>
    <property type="match status" value="1"/>
</dbReference>
<reference evidence="4 5" key="1">
    <citation type="submission" date="2022-10" db="EMBL/GenBank/DDBJ databases">
        <title>Chitinophaga nivalis PC15 sp. nov., isolated from Pyeongchang county, South Korea.</title>
        <authorList>
            <person name="Trinh H.N."/>
        </authorList>
    </citation>
    <scope>NUCLEOTIDE SEQUENCE [LARGE SCALE GENOMIC DNA]</scope>
    <source>
        <strain evidence="4 5">PC14</strain>
    </source>
</reference>
<protein>
    <submittedName>
        <fullName evidence="4">LytTR family DNA-binding domain-containing protein</fullName>
    </submittedName>
</protein>
<keyword evidence="5" id="KW-1185">Reference proteome</keyword>
<keyword evidence="1" id="KW-0597">Phosphoprotein</keyword>
<dbReference type="SMART" id="SM00850">
    <property type="entry name" value="LytTR"/>
    <property type="match status" value="1"/>
</dbReference>
<evidence type="ECO:0000259" key="2">
    <source>
        <dbReference type="PROSITE" id="PS50110"/>
    </source>
</evidence>
<accession>A0ABT3IM53</accession>
<dbReference type="GO" id="GO:0003677">
    <property type="term" value="F:DNA binding"/>
    <property type="evidence" value="ECO:0007669"/>
    <property type="project" value="UniProtKB-KW"/>
</dbReference>
<feature type="domain" description="HTH LytTR-type" evidence="3">
    <location>
        <begin position="146"/>
        <end position="247"/>
    </location>
</feature>
<dbReference type="Gene3D" id="2.40.50.1020">
    <property type="entry name" value="LytTr DNA-binding domain"/>
    <property type="match status" value="1"/>
</dbReference>
<feature type="modified residue" description="4-aspartylphosphate" evidence="1">
    <location>
        <position position="56"/>
    </location>
</feature>
<feature type="domain" description="Response regulatory" evidence="2">
    <location>
        <begin position="4"/>
        <end position="117"/>
    </location>
</feature>
<comment type="caution">
    <text evidence="4">The sequence shown here is derived from an EMBL/GenBank/DDBJ whole genome shotgun (WGS) entry which is preliminary data.</text>
</comment>
<dbReference type="SUPFAM" id="SSF52172">
    <property type="entry name" value="CheY-like"/>
    <property type="match status" value="1"/>
</dbReference>
<dbReference type="Proteomes" id="UP001207742">
    <property type="component" value="Unassembled WGS sequence"/>
</dbReference>
<organism evidence="4 5">
    <name type="scientific">Chitinophaga nivalis</name>
    <dbReference type="NCBI Taxonomy" id="2991709"/>
    <lineage>
        <taxon>Bacteria</taxon>
        <taxon>Pseudomonadati</taxon>
        <taxon>Bacteroidota</taxon>
        <taxon>Chitinophagia</taxon>
        <taxon>Chitinophagales</taxon>
        <taxon>Chitinophagaceae</taxon>
        <taxon>Chitinophaga</taxon>
    </lineage>
</organism>
<keyword evidence="4" id="KW-0238">DNA-binding</keyword>
<dbReference type="RefSeq" id="WP_264730935.1">
    <property type="nucleotide sequence ID" value="NZ_JAPDNR010000001.1"/>
</dbReference>
<dbReference type="InterPro" id="IPR051271">
    <property type="entry name" value="2C-system_Tx_regulators"/>
</dbReference>
<evidence type="ECO:0000256" key="1">
    <source>
        <dbReference type="PROSITE-ProRule" id="PRU00169"/>
    </source>
</evidence>
<name>A0ABT3IM53_9BACT</name>
<dbReference type="PROSITE" id="PS50930">
    <property type="entry name" value="HTH_LYTTR"/>
    <property type="match status" value="1"/>
</dbReference>
<dbReference type="PANTHER" id="PTHR45526:SF1">
    <property type="entry name" value="TRANSCRIPTIONAL REGULATORY PROTEIN DCUR-RELATED"/>
    <property type="match status" value="1"/>
</dbReference>
<sequence>MIIQTIVIEDEEKSRHVIFDLIKQFTTDLELCGTAGSVEQSVQLIESKAPHLVFMDIQIADGTGFDVLRKLTSRNFELICITAFDNYAVEAVRFSAVDYLLKPIGIPEFQEAVERARKRINEKTKNQHIDTLFHSLIQQSNPDKKISIATVNGYEFIDMKDIIWCHSEGSYTTFHLVNNTKLISSRNLGSYETLLCANNFCRIHNTSIVNLRFIKSYIKGKSGYLIMTNGTKLEISQRRKGDFLNRL</sequence>
<evidence type="ECO:0000313" key="4">
    <source>
        <dbReference type="EMBL" id="MCW3484986.1"/>
    </source>
</evidence>
<evidence type="ECO:0000313" key="5">
    <source>
        <dbReference type="Proteomes" id="UP001207742"/>
    </source>
</evidence>
<evidence type="ECO:0000259" key="3">
    <source>
        <dbReference type="PROSITE" id="PS50930"/>
    </source>
</evidence>
<dbReference type="EMBL" id="JAPDNS010000001">
    <property type="protein sequence ID" value="MCW3484986.1"/>
    <property type="molecule type" value="Genomic_DNA"/>
</dbReference>
<dbReference type="InterPro" id="IPR001789">
    <property type="entry name" value="Sig_transdc_resp-reg_receiver"/>
</dbReference>
<dbReference type="InterPro" id="IPR007492">
    <property type="entry name" value="LytTR_DNA-bd_dom"/>
</dbReference>